<evidence type="ECO:0000313" key="1">
    <source>
        <dbReference type="EMBL" id="CAG5100708.1"/>
    </source>
</evidence>
<accession>A0A8J2HKA5</accession>
<organism evidence="1 2">
    <name type="scientific">Cotesia congregata</name>
    <name type="common">Parasitoid wasp</name>
    <name type="synonym">Apanteles congregatus</name>
    <dbReference type="NCBI Taxonomy" id="51543"/>
    <lineage>
        <taxon>Eukaryota</taxon>
        <taxon>Metazoa</taxon>
        <taxon>Ecdysozoa</taxon>
        <taxon>Arthropoda</taxon>
        <taxon>Hexapoda</taxon>
        <taxon>Insecta</taxon>
        <taxon>Pterygota</taxon>
        <taxon>Neoptera</taxon>
        <taxon>Endopterygota</taxon>
        <taxon>Hymenoptera</taxon>
        <taxon>Apocrita</taxon>
        <taxon>Ichneumonoidea</taxon>
        <taxon>Braconidae</taxon>
        <taxon>Microgastrinae</taxon>
        <taxon>Cotesia</taxon>
    </lineage>
</organism>
<reference evidence="1" key="1">
    <citation type="submission" date="2021-04" db="EMBL/GenBank/DDBJ databases">
        <authorList>
            <person name="Chebbi M.A.C M."/>
        </authorList>
    </citation>
    <scope>NUCLEOTIDE SEQUENCE</scope>
</reference>
<comment type="caution">
    <text evidence="1">The sequence shown here is derived from an EMBL/GenBank/DDBJ whole genome shotgun (WGS) entry which is preliminary data.</text>
</comment>
<evidence type="ECO:0000313" key="2">
    <source>
        <dbReference type="Proteomes" id="UP000786811"/>
    </source>
</evidence>
<dbReference type="EMBL" id="CAJNRD030001122">
    <property type="protein sequence ID" value="CAG5100708.1"/>
    <property type="molecule type" value="Genomic_DNA"/>
</dbReference>
<sequence>MTLISNKLRRVSGNPTISPIPSLPPVDDSSTPKIQIIADYLVDTFASNSSDTNYSAAFLTINKLLLWFEKSGFKFSMTKSQFMLFSKGYSINHNALNFQSDEDTWTNIDNKLITLRKLYPIQNMAIRTATGAFKTSPASSLQAESDIPPLP</sequence>
<dbReference type="Proteomes" id="UP000786811">
    <property type="component" value="Unassembled WGS sequence"/>
</dbReference>
<protein>
    <submittedName>
        <fullName evidence="1">Uncharacterized protein</fullName>
    </submittedName>
</protein>
<name>A0A8J2HKA5_COTCN</name>
<proteinExistence type="predicted"/>
<gene>
    <name evidence="1" type="ORF">HICCMSTLAB_LOCUS9781</name>
</gene>
<keyword evidence="2" id="KW-1185">Reference proteome</keyword>
<dbReference type="AlphaFoldDB" id="A0A8J2HKA5"/>